<comment type="subcellular location">
    <subcellularLocation>
        <location evidence="1">Cell envelope</location>
    </subcellularLocation>
</comment>
<dbReference type="NCBIfam" id="NF008200">
    <property type="entry name" value="PRK10957.1"/>
    <property type="match status" value="1"/>
</dbReference>
<evidence type="ECO:0000256" key="2">
    <source>
        <dbReference type="ARBA" id="ARBA00008814"/>
    </source>
</evidence>
<dbReference type="InterPro" id="IPR051313">
    <property type="entry name" value="Bact_iron-sidero_bind"/>
</dbReference>
<feature type="domain" description="Fe/B12 periplasmic-binding" evidence="7">
    <location>
        <begin position="84"/>
        <end position="354"/>
    </location>
</feature>
<dbReference type="SUPFAM" id="SSF53807">
    <property type="entry name" value="Helical backbone' metal receptor"/>
    <property type="match status" value="1"/>
</dbReference>
<keyword evidence="4 6" id="KW-0732">Signal</keyword>
<keyword evidence="3" id="KW-0813">Transport</keyword>
<dbReference type="PROSITE" id="PS50983">
    <property type="entry name" value="FE_B12_PBP"/>
    <property type="match status" value="1"/>
</dbReference>
<evidence type="ECO:0000313" key="9">
    <source>
        <dbReference type="Proteomes" id="UP001174314"/>
    </source>
</evidence>
<comment type="similarity">
    <text evidence="2">Belongs to the bacterial solute-binding protein 8 family.</text>
</comment>
<organism evidence="8 9">
    <name type="scientific">Corynebacterium pseudokroppenstedtii</name>
    <dbReference type="NCBI Taxonomy" id="2804917"/>
    <lineage>
        <taxon>Bacteria</taxon>
        <taxon>Bacillati</taxon>
        <taxon>Actinomycetota</taxon>
        <taxon>Actinomycetes</taxon>
        <taxon>Mycobacteriales</taxon>
        <taxon>Corynebacteriaceae</taxon>
        <taxon>Corynebacterium</taxon>
    </lineage>
</organism>
<dbReference type="InterPro" id="IPR002491">
    <property type="entry name" value="ABC_transptr_periplasmic_BD"/>
</dbReference>
<dbReference type="RefSeq" id="WP_204088167.1">
    <property type="nucleotide sequence ID" value="NZ_CP137757.1"/>
</dbReference>
<evidence type="ECO:0000256" key="1">
    <source>
        <dbReference type="ARBA" id="ARBA00004196"/>
    </source>
</evidence>
<dbReference type="PANTHER" id="PTHR30532">
    <property type="entry name" value="IRON III DICITRATE-BINDING PERIPLASMIC PROTEIN"/>
    <property type="match status" value="1"/>
</dbReference>
<dbReference type="PANTHER" id="PTHR30532:SF24">
    <property type="entry name" value="FERRIC ENTEROBACTIN-BINDING PERIPLASMIC PROTEIN FEPB"/>
    <property type="match status" value="1"/>
</dbReference>
<proteinExistence type="inferred from homology"/>
<evidence type="ECO:0000256" key="3">
    <source>
        <dbReference type="ARBA" id="ARBA00022448"/>
    </source>
</evidence>
<evidence type="ECO:0000313" key="8">
    <source>
        <dbReference type="EMBL" id="WPF25506.1"/>
    </source>
</evidence>
<evidence type="ECO:0000256" key="6">
    <source>
        <dbReference type="SAM" id="SignalP"/>
    </source>
</evidence>
<reference evidence="8 9" key="1">
    <citation type="submission" date="2023-10" db="EMBL/GenBank/DDBJ databases">
        <title>complete genome sequence of Corynebacterium pseudokroppenstedtii P15-C1.</title>
        <authorList>
            <person name="Bruggemann H."/>
            <person name="Poehlein A."/>
        </authorList>
    </citation>
    <scope>NUCLEOTIDE SEQUENCE [LARGE SCALE GENOMIC DNA]</scope>
    <source>
        <strain evidence="8 9">P15_C1</strain>
    </source>
</reference>
<dbReference type="GO" id="GO:1901678">
    <property type="term" value="P:iron coordination entity transport"/>
    <property type="evidence" value="ECO:0007669"/>
    <property type="project" value="UniProtKB-ARBA"/>
</dbReference>
<feature type="chain" id="PRO_5043591493" evidence="6">
    <location>
        <begin position="34"/>
        <end position="354"/>
    </location>
</feature>
<accession>A0AAU0PYC3</accession>
<protein>
    <submittedName>
        <fullName evidence="8">Fe2+-enterobactin ABC transporter substrate-binding protein</fullName>
    </submittedName>
</protein>
<dbReference type="Pfam" id="PF01497">
    <property type="entry name" value="Peripla_BP_2"/>
    <property type="match status" value="1"/>
</dbReference>
<feature type="compositionally biased region" description="Low complexity" evidence="5">
    <location>
        <begin position="38"/>
        <end position="61"/>
    </location>
</feature>
<feature type="signal peptide" evidence="6">
    <location>
        <begin position="1"/>
        <end position="33"/>
    </location>
</feature>
<sequence>MSRSRSPHRLRSLRAVLASTLAVSLIMGTVACSRNEDSTQSSSDTASSSSSESGQSSSTQANETWPRTVATDHGEVKIPDKPKKVVSAAVTLTGSLLAIGAPVVASAGGQKGTPLTDDNGFFTQWSQVADKEHVKVLDLNPSAESILAEKPDLVVMSSTGQDATPDLYEQISEAVPTVMIDYSDKDWQDVATMLGKATGLEKKTSDVIKKFDDTVAKARDEIKKPEQPVTPLVYTPQNKSARVWTKDSAQGKLLTKLGFTLADVPESARGANSMGPRSDVYVVSAENLPTAATGKTAFLFAADDKAVDAYKSNPVLADTPAVKNKSVYSMGTDTFRMDYYSSLAMIDRLEDLFH</sequence>
<dbReference type="Gene3D" id="3.40.50.1980">
    <property type="entry name" value="Nitrogenase molybdenum iron protein domain"/>
    <property type="match status" value="2"/>
</dbReference>
<dbReference type="GO" id="GO:0030288">
    <property type="term" value="C:outer membrane-bounded periplasmic space"/>
    <property type="evidence" value="ECO:0007669"/>
    <property type="project" value="TreeGrafter"/>
</dbReference>
<name>A0AAU0PYC3_9CORY</name>
<evidence type="ECO:0000256" key="5">
    <source>
        <dbReference type="SAM" id="MobiDB-lite"/>
    </source>
</evidence>
<dbReference type="Proteomes" id="UP001174314">
    <property type="component" value="Chromosome"/>
</dbReference>
<gene>
    <name evidence="8" type="primary">fepB</name>
    <name evidence="8" type="ORF">Q0N40_02870</name>
</gene>
<feature type="region of interest" description="Disordered" evidence="5">
    <location>
        <begin position="34"/>
        <end position="76"/>
    </location>
</feature>
<evidence type="ECO:0000256" key="4">
    <source>
        <dbReference type="ARBA" id="ARBA00022729"/>
    </source>
</evidence>
<evidence type="ECO:0000259" key="7">
    <source>
        <dbReference type="PROSITE" id="PS50983"/>
    </source>
</evidence>
<dbReference type="EMBL" id="CP137757">
    <property type="protein sequence ID" value="WPF25506.1"/>
    <property type="molecule type" value="Genomic_DNA"/>
</dbReference>
<keyword evidence="9" id="KW-1185">Reference proteome</keyword>
<dbReference type="AlphaFoldDB" id="A0AAU0PYC3"/>
<dbReference type="CDD" id="cd01146">
    <property type="entry name" value="FhuD"/>
    <property type="match status" value="1"/>
</dbReference>
<dbReference type="KEGG" id="cpsk:Q0N40_02870"/>
<dbReference type="PROSITE" id="PS51257">
    <property type="entry name" value="PROKAR_LIPOPROTEIN"/>
    <property type="match status" value="1"/>
</dbReference>